<feature type="transmembrane region" description="Helical" evidence="10">
    <location>
        <begin position="293"/>
        <end position="312"/>
    </location>
</feature>
<dbReference type="NCBIfam" id="TIGR00924">
    <property type="entry name" value="yjdL_sub1_fam"/>
    <property type="match status" value="1"/>
</dbReference>
<dbReference type="AlphaFoldDB" id="A0AA51RTF8"/>
<reference evidence="11 12" key="1">
    <citation type="submission" date="2023-08" db="EMBL/GenBank/DDBJ databases">
        <title>Pleionea litopenaei sp. nov., isolated from stomach of juvenile Litopenaeus vannamei.</title>
        <authorList>
            <person name="Rho A.M."/>
            <person name="Hwang C.Y."/>
        </authorList>
    </citation>
    <scope>NUCLEOTIDE SEQUENCE [LARGE SCALE GENOMIC DNA]</scope>
    <source>
        <strain evidence="11 12">HL-JVS1</strain>
    </source>
</reference>
<keyword evidence="5" id="KW-0571">Peptide transport</keyword>
<dbReference type="InterPro" id="IPR018456">
    <property type="entry name" value="PTR2_symporter_CS"/>
</dbReference>
<feature type="region of interest" description="Disordered" evidence="9">
    <location>
        <begin position="1"/>
        <end position="25"/>
    </location>
</feature>
<dbReference type="PROSITE" id="PS01023">
    <property type="entry name" value="PTR2_2"/>
    <property type="match status" value="1"/>
</dbReference>
<evidence type="ECO:0000256" key="6">
    <source>
        <dbReference type="ARBA" id="ARBA00022989"/>
    </source>
</evidence>
<evidence type="ECO:0000256" key="1">
    <source>
        <dbReference type="ARBA" id="ARBA00004651"/>
    </source>
</evidence>
<keyword evidence="4 8" id="KW-0812">Transmembrane</keyword>
<feature type="compositionally biased region" description="Basic and acidic residues" evidence="9">
    <location>
        <begin position="1"/>
        <end position="11"/>
    </location>
</feature>
<feature type="transmembrane region" description="Helical" evidence="10">
    <location>
        <begin position="81"/>
        <end position="102"/>
    </location>
</feature>
<feature type="transmembrane region" description="Helical" evidence="10">
    <location>
        <begin position="133"/>
        <end position="152"/>
    </location>
</feature>
<name>A0AA51RTF8_9GAMM</name>
<feature type="transmembrane region" description="Helical" evidence="10">
    <location>
        <begin position="263"/>
        <end position="281"/>
    </location>
</feature>
<feature type="transmembrane region" description="Helical" evidence="10">
    <location>
        <begin position="173"/>
        <end position="197"/>
    </location>
</feature>
<evidence type="ECO:0000313" key="12">
    <source>
        <dbReference type="Proteomes" id="UP001239782"/>
    </source>
</evidence>
<protein>
    <submittedName>
        <fullName evidence="11">Peptide MFS transporter</fullName>
    </submittedName>
</protein>
<feature type="transmembrane region" description="Helical" evidence="10">
    <location>
        <begin position="332"/>
        <end position="357"/>
    </location>
</feature>
<feature type="transmembrane region" description="Helical" evidence="10">
    <location>
        <begin position="240"/>
        <end position="257"/>
    </location>
</feature>
<dbReference type="SUPFAM" id="SSF103473">
    <property type="entry name" value="MFS general substrate transporter"/>
    <property type="match status" value="1"/>
</dbReference>
<evidence type="ECO:0000256" key="3">
    <source>
        <dbReference type="ARBA" id="ARBA00022475"/>
    </source>
</evidence>
<dbReference type="EMBL" id="CP133548">
    <property type="protein sequence ID" value="WMS87164.1"/>
    <property type="molecule type" value="Genomic_DNA"/>
</dbReference>
<feature type="transmembrane region" description="Helical" evidence="10">
    <location>
        <begin position="111"/>
        <end position="127"/>
    </location>
</feature>
<organism evidence="11 12">
    <name type="scientific">Pleionea litopenaei</name>
    <dbReference type="NCBI Taxonomy" id="3070815"/>
    <lineage>
        <taxon>Bacteria</taxon>
        <taxon>Pseudomonadati</taxon>
        <taxon>Pseudomonadota</taxon>
        <taxon>Gammaproteobacteria</taxon>
        <taxon>Oceanospirillales</taxon>
        <taxon>Pleioneaceae</taxon>
        <taxon>Pleionea</taxon>
    </lineage>
</organism>
<dbReference type="InterPro" id="IPR050171">
    <property type="entry name" value="MFS_Transporters"/>
</dbReference>
<dbReference type="InterPro" id="IPR036259">
    <property type="entry name" value="MFS_trans_sf"/>
</dbReference>
<feature type="transmembrane region" description="Helical" evidence="10">
    <location>
        <begin position="51"/>
        <end position="69"/>
    </location>
</feature>
<comment type="similarity">
    <text evidence="8">Belongs to the major facilitator superfamily. Proton-dependent oligopeptide transporter (POT/PTR) (TC 2.A.17) family.</text>
</comment>
<keyword evidence="5" id="KW-0653">Protein transport</keyword>
<keyword evidence="6 10" id="KW-1133">Transmembrane helix</keyword>
<dbReference type="InterPro" id="IPR000109">
    <property type="entry name" value="POT_fam"/>
</dbReference>
<keyword evidence="7 10" id="KW-0472">Membrane</keyword>
<dbReference type="GO" id="GO:0005886">
    <property type="term" value="C:plasma membrane"/>
    <property type="evidence" value="ECO:0007669"/>
    <property type="project" value="UniProtKB-SubCell"/>
</dbReference>
<dbReference type="PANTHER" id="PTHR23517">
    <property type="entry name" value="RESISTANCE PROTEIN MDTM, PUTATIVE-RELATED-RELATED"/>
    <property type="match status" value="1"/>
</dbReference>
<sequence>MTTSHKEDEVMAHAGSATAHQERAPGVPDGEFLGHPKGLWMLFSAEFWERFMYYGMRAILAPYVAMTFFEHLGSGADAEASLTYGGYTSMVYMTGILGGYVADKILGYQRSIMLGGALMAAGMFMLLTPDLTFFLLGLAVLVVGNGLFKPNISVMVGKLYSEKDPRRDSGFTIFYMGINAGALVAPIICGTIVGAIYGYKWGFFTAGIGMVFGLMVFQLLKHWLGEVGKKPKDRNATKSLFQVIFGAIVLIAPVYVLLSRSEILGAILSVMMLGLAGYFVYSGIRSGSKEQLHRYIAMLILFVANMCFWALFEQAGSSLNFFARDYVDMPGGIDFTIFQSANPVFILLLAPIFAILWPKLEKWNMNPSIPRKFAFGLLGVGVGFYALVFAIDFMQSEGGRVPWEMLALCYLIHTMGELCLSPIGLSMVTKLARPKEVGLAMGGWFLSIATANYIAGRIAAIAAGGGGDAHAEAGSIEGYYAVFEQLFWGGLIVAVFFFLVAPFINKLMHGVK</sequence>
<dbReference type="CDD" id="cd17346">
    <property type="entry name" value="MFS_DtpA_like"/>
    <property type="match status" value="1"/>
</dbReference>
<dbReference type="Proteomes" id="UP001239782">
    <property type="component" value="Chromosome"/>
</dbReference>
<evidence type="ECO:0000256" key="4">
    <source>
        <dbReference type="ARBA" id="ARBA00022692"/>
    </source>
</evidence>
<comment type="subcellular location">
    <subcellularLocation>
        <location evidence="1">Cell membrane</location>
        <topology evidence="1">Multi-pass membrane protein</topology>
    </subcellularLocation>
    <subcellularLocation>
        <location evidence="8">Membrane</location>
        <topology evidence="8">Multi-pass membrane protein</topology>
    </subcellularLocation>
</comment>
<evidence type="ECO:0000256" key="2">
    <source>
        <dbReference type="ARBA" id="ARBA00022448"/>
    </source>
</evidence>
<gene>
    <name evidence="11" type="ORF">Q9312_18315</name>
</gene>
<feature type="transmembrane region" description="Helical" evidence="10">
    <location>
        <begin position="203"/>
        <end position="220"/>
    </location>
</feature>
<dbReference type="RefSeq" id="WP_309202303.1">
    <property type="nucleotide sequence ID" value="NZ_CP133548.1"/>
</dbReference>
<dbReference type="GO" id="GO:0006857">
    <property type="term" value="P:oligopeptide transport"/>
    <property type="evidence" value="ECO:0007669"/>
    <property type="project" value="InterPro"/>
</dbReference>
<dbReference type="PANTHER" id="PTHR23517:SF15">
    <property type="entry name" value="PROTON-DEPENDENT OLIGOPEPTIDE FAMILY TRANSPORT PROTEIN"/>
    <property type="match status" value="1"/>
</dbReference>
<feature type="transmembrane region" description="Helical" evidence="10">
    <location>
        <begin position="405"/>
        <end position="425"/>
    </location>
</feature>
<evidence type="ECO:0000256" key="9">
    <source>
        <dbReference type="SAM" id="MobiDB-lite"/>
    </source>
</evidence>
<evidence type="ECO:0000256" key="10">
    <source>
        <dbReference type="SAM" id="Phobius"/>
    </source>
</evidence>
<evidence type="ECO:0000313" key="11">
    <source>
        <dbReference type="EMBL" id="WMS87164.1"/>
    </source>
</evidence>
<feature type="transmembrane region" description="Helical" evidence="10">
    <location>
        <begin position="437"/>
        <end position="455"/>
    </location>
</feature>
<feature type="transmembrane region" description="Helical" evidence="10">
    <location>
        <begin position="373"/>
        <end position="393"/>
    </location>
</feature>
<feature type="transmembrane region" description="Helical" evidence="10">
    <location>
        <begin position="486"/>
        <end position="504"/>
    </location>
</feature>
<proteinExistence type="inferred from homology"/>
<evidence type="ECO:0000256" key="8">
    <source>
        <dbReference type="RuleBase" id="RU003755"/>
    </source>
</evidence>
<evidence type="ECO:0000256" key="7">
    <source>
        <dbReference type="ARBA" id="ARBA00023136"/>
    </source>
</evidence>
<dbReference type="GO" id="GO:1904680">
    <property type="term" value="F:peptide transmembrane transporter activity"/>
    <property type="evidence" value="ECO:0007669"/>
    <property type="project" value="InterPro"/>
</dbReference>
<dbReference type="Pfam" id="PF00854">
    <property type="entry name" value="PTR2"/>
    <property type="match status" value="1"/>
</dbReference>
<evidence type="ECO:0000256" key="5">
    <source>
        <dbReference type="ARBA" id="ARBA00022856"/>
    </source>
</evidence>
<dbReference type="InterPro" id="IPR005279">
    <property type="entry name" value="Dipep/tripep_permease"/>
</dbReference>
<dbReference type="KEGG" id="plei:Q9312_18315"/>
<keyword evidence="3" id="KW-1003">Cell membrane</keyword>
<keyword evidence="2 8" id="KW-0813">Transport</keyword>
<accession>A0AA51RTF8</accession>
<dbReference type="Gene3D" id="1.20.1250.20">
    <property type="entry name" value="MFS general substrate transporter like domains"/>
    <property type="match status" value="1"/>
</dbReference>
<keyword evidence="12" id="KW-1185">Reference proteome</keyword>